<evidence type="ECO:0000256" key="5">
    <source>
        <dbReference type="ARBA" id="ARBA00022554"/>
    </source>
</evidence>
<keyword evidence="6" id="KW-0812">Transmembrane</keyword>
<evidence type="ECO:0000256" key="6">
    <source>
        <dbReference type="ARBA" id="ARBA00022692"/>
    </source>
</evidence>
<dbReference type="Pfam" id="PF00149">
    <property type="entry name" value="Metallophos"/>
    <property type="match status" value="1"/>
</dbReference>
<dbReference type="PANTHER" id="PTHR10340:SF55">
    <property type="entry name" value="ENDOPOLYPHOSPHATASE"/>
    <property type="match status" value="1"/>
</dbReference>
<keyword evidence="9" id="KW-1133">Transmembrane helix</keyword>
<evidence type="ECO:0000313" key="15">
    <source>
        <dbReference type="EMBL" id="KAE9410536.1"/>
    </source>
</evidence>
<name>A0A6A4IJ16_9AGAR</name>
<keyword evidence="10" id="KW-0472">Membrane</keyword>
<dbReference type="PIRSF" id="PIRSF027093">
    <property type="entry name" value="EndopolyPtase_N1"/>
    <property type="match status" value="1"/>
</dbReference>
<dbReference type="AlphaFoldDB" id="A0A6A4IJ16"/>
<evidence type="ECO:0000256" key="7">
    <source>
        <dbReference type="ARBA" id="ARBA00022801"/>
    </source>
</evidence>
<accession>A0A6A4IJ16</accession>
<evidence type="ECO:0000256" key="4">
    <source>
        <dbReference type="ARBA" id="ARBA00014458"/>
    </source>
</evidence>
<dbReference type="Proteomes" id="UP000799118">
    <property type="component" value="Unassembled WGS sequence"/>
</dbReference>
<evidence type="ECO:0000256" key="9">
    <source>
        <dbReference type="ARBA" id="ARBA00022989"/>
    </source>
</evidence>
<feature type="chain" id="PRO_5025641268" description="Endopolyphosphatase" evidence="13">
    <location>
        <begin position="19"/>
        <end position="552"/>
    </location>
</feature>
<dbReference type="GO" id="GO:0000324">
    <property type="term" value="C:fungal-type vacuole"/>
    <property type="evidence" value="ECO:0007669"/>
    <property type="project" value="TreeGrafter"/>
</dbReference>
<feature type="domain" description="Calcineurin-like phosphoesterase" evidence="14">
    <location>
        <begin position="40"/>
        <end position="300"/>
    </location>
</feature>
<dbReference type="EC" id="3.6.1.10" evidence="3"/>
<dbReference type="GO" id="GO:0000298">
    <property type="term" value="F:endopolyphosphatase activity"/>
    <property type="evidence" value="ECO:0007669"/>
    <property type="project" value="UniProtKB-EC"/>
</dbReference>
<dbReference type="EMBL" id="ML769385">
    <property type="protein sequence ID" value="KAE9410536.1"/>
    <property type="molecule type" value="Genomic_DNA"/>
</dbReference>
<dbReference type="InterPro" id="IPR041805">
    <property type="entry name" value="ASMase/PPN1_MPP"/>
</dbReference>
<evidence type="ECO:0000256" key="13">
    <source>
        <dbReference type="SAM" id="SignalP"/>
    </source>
</evidence>
<comment type="similarity">
    <text evidence="2">Belongs to the endopolyphosphatase PPN1 family.</text>
</comment>
<keyword evidence="7" id="KW-0378">Hydrolase</keyword>
<evidence type="ECO:0000259" key="14">
    <source>
        <dbReference type="Pfam" id="PF00149"/>
    </source>
</evidence>
<evidence type="ECO:0000256" key="1">
    <source>
        <dbReference type="ARBA" id="ARBA00004576"/>
    </source>
</evidence>
<dbReference type="OrthoDB" id="348678at2759"/>
<dbReference type="GO" id="GO:0005615">
    <property type="term" value="C:extracellular space"/>
    <property type="evidence" value="ECO:0007669"/>
    <property type="project" value="TreeGrafter"/>
</dbReference>
<dbReference type="InterPro" id="IPR029052">
    <property type="entry name" value="Metallo-depent_PP-like"/>
</dbReference>
<dbReference type="InterPro" id="IPR004843">
    <property type="entry name" value="Calcineurin-like_PHP"/>
</dbReference>
<feature type="signal peptide" evidence="13">
    <location>
        <begin position="1"/>
        <end position="18"/>
    </location>
</feature>
<organism evidence="15 16">
    <name type="scientific">Gymnopus androsaceus JB14</name>
    <dbReference type="NCBI Taxonomy" id="1447944"/>
    <lineage>
        <taxon>Eukaryota</taxon>
        <taxon>Fungi</taxon>
        <taxon>Dikarya</taxon>
        <taxon>Basidiomycota</taxon>
        <taxon>Agaricomycotina</taxon>
        <taxon>Agaricomycetes</taxon>
        <taxon>Agaricomycetidae</taxon>
        <taxon>Agaricales</taxon>
        <taxon>Marasmiineae</taxon>
        <taxon>Omphalotaceae</taxon>
        <taxon>Gymnopus</taxon>
    </lineage>
</organism>
<evidence type="ECO:0000256" key="3">
    <source>
        <dbReference type="ARBA" id="ARBA00012459"/>
    </source>
</evidence>
<protein>
    <recommendedName>
        <fullName evidence="4">Endopolyphosphatase</fullName>
        <ecNumber evidence="3">3.6.1.10</ecNumber>
    </recommendedName>
</protein>
<keyword evidence="11" id="KW-0325">Glycoprotein</keyword>
<gene>
    <name evidence="15" type="ORF">BT96DRAFT_380567</name>
</gene>
<dbReference type="GO" id="GO:0005774">
    <property type="term" value="C:vacuolar membrane"/>
    <property type="evidence" value="ECO:0007669"/>
    <property type="project" value="UniProtKB-SubCell"/>
</dbReference>
<dbReference type="Gene3D" id="3.60.21.10">
    <property type="match status" value="1"/>
</dbReference>
<feature type="region of interest" description="Disordered" evidence="12">
    <location>
        <begin position="389"/>
        <end position="409"/>
    </location>
</feature>
<sequence>MLAAFLCTLALLASQSQSTPVQKVLEIPTPEAKPRPLHGRFLHITDLHPDPFYVPGTSTARACHRKIPKKKKNRAGYYGTPYAECDSPLRLTNYTLDFLEKNWAGEIDFVVWTGDNARHDDDNKLPRTPKEIYDLNRAVAKKMNSVFASKGIPVIPSLGNNDIWPHNILTPGPNGITNEFSLIWQSFIPFQYHQVFQRGAYYAVEVVPNALAVISLNTLYFYDSNKAVGGCSFNEPDDPGNLELDWLEVQLKIFRDRGMQVWLTGHVPPSSSNYFPECYVRYADLALKFQDTVVGHLYGHMNADHFFYVEAADLELDKDSPVNALKKGRDLYKSLLQEFALLPKSKKIDLDEYAIINVGPSVVPNPLPTFRIFTYNITGVDDAVVDGSPVQQMDTPKERLPKGSKASQCEEERYRDTWKCKLEFNPPSDPNAPSRSSKLWTPLGYAQYFIPKLEDADKANHPRFKLEYTTFPAAMLRPAKGQNETEFRYPIPLKNLPKSIRKGEVKNKYFPYEMKDLTVGSWMDLARKLGDMSSSNSTHLRKKFRQFMYLEL</sequence>
<keyword evidence="16" id="KW-1185">Reference proteome</keyword>
<evidence type="ECO:0000256" key="10">
    <source>
        <dbReference type="ARBA" id="ARBA00023136"/>
    </source>
</evidence>
<reference evidence="15" key="1">
    <citation type="journal article" date="2019" name="Environ. Microbiol.">
        <title>Fungal ecological strategies reflected in gene transcription - a case study of two litter decomposers.</title>
        <authorList>
            <person name="Barbi F."/>
            <person name="Kohler A."/>
            <person name="Barry K."/>
            <person name="Baskaran P."/>
            <person name="Daum C."/>
            <person name="Fauchery L."/>
            <person name="Ihrmark K."/>
            <person name="Kuo A."/>
            <person name="LaButti K."/>
            <person name="Lipzen A."/>
            <person name="Morin E."/>
            <person name="Grigoriev I.V."/>
            <person name="Henrissat B."/>
            <person name="Lindahl B."/>
            <person name="Martin F."/>
        </authorList>
    </citation>
    <scope>NUCLEOTIDE SEQUENCE</scope>
    <source>
        <strain evidence="15">JB14</strain>
    </source>
</reference>
<dbReference type="GO" id="GO:0008081">
    <property type="term" value="F:phosphoric diester hydrolase activity"/>
    <property type="evidence" value="ECO:0007669"/>
    <property type="project" value="TreeGrafter"/>
</dbReference>
<evidence type="ECO:0000256" key="12">
    <source>
        <dbReference type="SAM" id="MobiDB-lite"/>
    </source>
</evidence>
<dbReference type="GO" id="GO:0006798">
    <property type="term" value="P:polyphosphate catabolic process"/>
    <property type="evidence" value="ECO:0007669"/>
    <property type="project" value="TreeGrafter"/>
</dbReference>
<evidence type="ECO:0000313" key="16">
    <source>
        <dbReference type="Proteomes" id="UP000799118"/>
    </source>
</evidence>
<proteinExistence type="inferred from homology"/>
<dbReference type="PANTHER" id="PTHR10340">
    <property type="entry name" value="SPHINGOMYELIN PHOSPHODIESTERASE"/>
    <property type="match status" value="1"/>
</dbReference>
<evidence type="ECO:0000256" key="8">
    <source>
        <dbReference type="ARBA" id="ARBA00022968"/>
    </source>
</evidence>
<keyword evidence="8" id="KW-0735">Signal-anchor</keyword>
<comment type="subcellular location">
    <subcellularLocation>
        <location evidence="1">Vacuole membrane</location>
        <topology evidence="1">Single-pass type II membrane protein</topology>
    </subcellularLocation>
</comment>
<evidence type="ECO:0000256" key="2">
    <source>
        <dbReference type="ARBA" id="ARBA00010399"/>
    </source>
</evidence>
<dbReference type="SUPFAM" id="SSF56300">
    <property type="entry name" value="Metallo-dependent phosphatases"/>
    <property type="match status" value="1"/>
</dbReference>
<dbReference type="InterPro" id="IPR012358">
    <property type="entry name" value="EndopolyPtase_N1"/>
</dbReference>
<evidence type="ECO:0000256" key="11">
    <source>
        <dbReference type="ARBA" id="ARBA00023180"/>
    </source>
</evidence>
<keyword evidence="5" id="KW-0926">Vacuole</keyword>
<dbReference type="GO" id="GO:0004309">
    <property type="term" value="F:exopolyphosphatase activity"/>
    <property type="evidence" value="ECO:0007669"/>
    <property type="project" value="TreeGrafter"/>
</dbReference>
<keyword evidence="13" id="KW-0732">Signal</keyword>
<dbReference type="CDD" id="cd00842">
    <property type="entry name" value="MPP_ASMase"/>
    <property type="match status" value="1"/>
</dbReference>